<comment type="caution">
    <text evidence="3">The sequence shown here is derived from an EMBL/GenBank/DDBJ whole genome shotgun (WGS) entry which is preliminary data.</text>
</comment>
<feature type="domain" description="Peptidoglycan binding-like" evidence="2">
    <location>
        <begin position="18"/>
        <end position="64"/>
    </location>
</feature>
<dbReference type="AlphaFoldDB" id="A0A1G2PBJ9"/>
<dbReference type="Proteomes" id="UP000176881">
    <property type="component" value="Unassembled WGS sequence"/>
</dbReference>
<sequence length="72" mass="7421">MLNAGPDTIIAKEGAGSPGNETNLFGSLTRDAVMKFQAKYGIVSSGNESTTGFGMVGPKTWAKLLEVTGADN</sequence>
<dbReference type="InterPro" id="IPR036365">
    <property type="entry name" value="PGBD-like_sf"/>
</dbReference>
<evidence type="ECO:0000259" key="2">
    <source>
        <dbReference type="Pfam" id="PF01471"/>
    </source>
</evidence>
<evidence type="ECO:0000313" key="4">
    <source>
        <dbReference type="Proteomes" id="UP000176881"/>
    </source>
</evidence>
<gene>
    <name evidence="3" type="ORF">A3G59_01740</name>
</gene>
<dbReference type="SUPFAM" id="SSF47090">
    <property type="entry name" value="PGBD-like"/>
    <property type="match status" value="1"/>
</dbReference>
<organism evidence="3 4">
    <name type="scientific">Candidatus Taylorbacteria bacterium RIFCSPLOWO2_12_FULL_47_20</name>
    <dbReference type="NCBI Taxonomy" id="1802335"/>
    <lineage>
        <taxon>Bacteria</taxon>
        <taxon>Candidatus Tayloriibacteriota</taxon>
    </lineage>
</organism>
<dbReference type="Gene3D" id="1.10.101.10">
    <property type="entry name" value="PGBD-like superfamily/PGBD"/>
    <property type="match status" value="1"/>
</dbReference>
<dbReference type="Pfam" id="PF01471">
    <property type="entry name" value="PG_binding_1"/>
    <property type="match status" value="1"/>
</dbReference>
<reference evidence="3 4" key="1">
    <citation type="journal article" date="2016" name="Nat. Commun.">
        <title>Thousands of microbial genomes shed light on interconnected biogeochemical processes in an aquifer system.</title>
        <authorList>
            <person name="Anantharaman K."/>
            <person name="Brown C.T."/>
            <person name="Hug L.A."/>
            <person name="Sharon I."/>
            <person name="Castelle C.J."/>
            <person name="Probst A.J."/>
            <person name="Thomas B.C."/>
            <person name="Singh A."/>
            <person name="Wilkins M.J."/>
            <person name="Karaoz U."/>
            <person name="Brodie E.L."/>
            <person name="Williams K.H."/>
            <person name="Hubbard S.S."/>
            <person name="Banfield J.F."/>
        </authorList>
    </citation>
    <scope>NUCLEOTIDE SEQUENCE [LARGE SCALE GENOMIC DNA]</scope>
</reference>
<dbReference type="InterPro" id="IPR002477">
    <property type="entry name" value="Peptidoglycan-bd-like"/>
</dbReference>
<protein>
    <recommendedName>
        <fullName evidence="2">Peptidoglycan binding-like domain-containing protein</fullName>
    </recommendedName>
</protein>
<proteinExistence type="predicted"/>
<dbReference type="InterPro" id="IPR036366">
    <property type="entry name" value="PGBDSf"/>
</dbReference>
<dbReference type="STRING" id="1802335.A3G59_01740"/>
<evidence type="ECO:0000256" key="1">
    <source>
        <dbReference type="SAM" id="MobiDB-lite"/>
    </source>
</evidence>
<evidence type="ECO:0000313" key="3">
    <source>
        <dbReference type="EMBL" id="OHA45716.1"/>
    </source>
</evidence>
<accession>A0A1G2PBJ9</accession>
<feature type="region of interest" description="Disordered" evidence="1">
    <location>
        <begin position="1"/>
        <end position="23"/>
    </location>
</feature>
<dbReference type="EMBL" id="MHSN01000001">
    <property type="protein sequence ID" value="OHA45716.1"/>
    <property type="molecule type" value="Genomic_DNA"/>
</dbReference>
<name>A0A1G2PBJ9_9BACT</name>